<accession>A0AA40G1C2</accession>
<reference evidence="2" key="1">
    <citation type="submission" date="2021-10" db="EMBL/GenBank/DDBJ databases">
        <title>Melipona bicolor Genome sequencing and assembly.</title>
        <authorList>
            <person name="Araujo N.S."/>
            <person name="Arias M.C."/>
        </authorList>
    </citation>
    <scope>NUCLEOTIDE SEQUENCE</scope>
    <source>
        <strain evidence="2">USP_2M_L1-L4_2017</strain>
        <tissue evidence="2">Whole body</tissue>
    </source>
</reference>
<dbReference type="AlphaFoldDB" id="A0AA40G1C2"/>
<feature type="region of interest" description="Disordered" evidence="1">
    <location>
        <begin position="1"/>
        <end position="24"/>
    </location>
</feature>
<gene>
    <name evidence="2" type="ORF">K0M31_020288</name>
</gene>
<evidence type="ECO:0000256" key="1">
    <source>
        <dbReference type="SAM" id="MobiDB-lite"/>
    </source>
</evidence>
<evidence type="ECO:0000313" key="2">
    <source>
        <dbReference type="EMBL" id="KAK1129158.1"/>
    </source>
</evidence>
<dbReference type="Proteomes" id="UP001177670">
    <property type="component" value="Unassembled WGS sequence"/>
</dbReference>
<sequence>MVGRHCPPNRHGLSTSYRGRGNSRGGGVRWVDVSGAEWRLKREGSGGRLLSLHGTTHGGVKHGETVRMIDGILRRCRHAMGVYSPLPFAGELDLCAQYQAKPPLFPAPRCLVGCAHVVVRQKLLPNRHR</sequence>
<dbReference type="EMBL" id="JAHYIQ010000009">
    <property type="protein sequence ID" value="KAK1129158.1"/>
    <property type="molecule type" value="Genomic_DNA"/>
</dbReference>
<evidence type="ECO:0000313" key="3">
    <source>
        <dbReference type="Proteomes" id="UP001177670"/>
    </source>
</evidence>
<protein>
    <submittedName>
        <fullName evidence="2">Uncharacterized protein</fullName>
    </submittedName>
</protein>
<name>A0AA40G1C2_9HYME</name>
<keyword evidence="3" id="KW-1185">Reference proteome</keyword>
<organism evidence="2 3">
    <name type="scientific">Melipona bicolor</name>
    <dbReference type="NCBI Taxonomy" id="60889"/>
    <lineage>
        <taxon>Eukaryota</taxon>
        <taxon>Metazoa</taxon>
        <taxon>Ecdysozoa</taxon>
        <taxon>Arthropoda</taxon>
        <taxon>Hexapoda</taxon>
        <taxon>Insecta</taxon>
        <taxon>Pterygota</taxon>
        <taxon>Neoptera</taxon>
        <taxon>Endopterygota</taxon>
        <taxon>Hymenoptera</taxon>
        <taxon>Apocrita</taxon>
        <taxon>Aculeata</taxon>
        <taxon>Apoidea</taxon>
        <taxon>Anthophila</taxon>
        <taxon>Apidae</taxon>
        <taxon>Melipona</taxon>
    </lineage>
</organism>
<comment type="caution">
    <text evidence="2">The sequence shown here is derived from an EMBL/GenBank/DDBJ whole genome shotgun (WGS) entry which is preliminary data.</text>
</comment>
<proteinExistence type="predicted"/>